<reference evidence="1 2" key="1">
    <citation type="submission" date="2020-06" db="EMBL/GenBank/DDBJ databases">
        <authorList>
            <person name="Li R."/>
            <person name="Bekaert M."/>
        </authorList>
    </citation>
    <scope>NUCLEOTIDE SEQUENCE [LARGE SCALE GENOMIC DNA]</scope>
    <source>
        <strain evidence="2">wild</strain>
    </source>
</reference>
<dbReference type="InterPro" id="IPR011042">
    <property type="entry name" value="6-blade_b-propeller_TolB-like"/>
</dbReference>
<gene>
    <name evidence="1" type="ORF">MCOR_38674</name>
</gene>
<dbReference type="GO" id="GO:0061630">
    <property type="term" value="F:ubiquitin protein ligase activity"/>
    <property type="evidence" value="ECO:0007669"/>
    <property type="project" value="UniProtKB-EC"/>
</dbReference>
<dbReference type="Proteomes" id="UP000507470">
    <property type="component" value="Unassembled WGS sequence"/>
</dbReference>
<dbReference type="OrthoDB" id="6162638at2759"/>
<sequence>MTNIHQSCVYHNEQYQQYCIEHALPICFKCIHAHRICNVDTGVHSILNSLKNIGSIEMKTRISNIKFSRAKDKQAQLQVVAASKTIHDVKLNLQKKITTHGEVVRGCCITREGDFLFMDHWRKKLLTVLASDGTLKYNMSLCPNDGYDITFVNEKHVAITSGNSGKYDSGVSVFADKIYYTDRRNQSVVCCHRNGSRVWTFKDDSVLKFPRGITVDNDGIVFVVGQESSNMLIISNDGTHHKEILTEKDGLSGASAIFFDKQKKELLVANLKQRAFLYNVT</sequence>
<dbReference type="EMBL" id="CACVKT020007048">
    <property type="protein sequence ID" value="CAC5404943.1"/>
    <property type="molecule type" value="Genomic_DNA"/>
</dbReference>
<name>A0A6J8D8A7_MYTCO</name>
<keyword evidence="2" id="KW-1185">Reference proteome</keyword>
<evidence type="ECO:0000313" key="1">
    <source>
        <dbReference type="EMBL" id="CAC5404943.1"/>
    </source>
</evidence>
<dbReference type="AlphaFoldDB" id="A0A6J8D8A7"/>
<proteinExistence type="predicted"/>
<dbReference type="Gene3D" id="2.120.10.30">
    <property type="entry name" value="TolB, C-terminal domain"/>
    <property type="match status" value="1"/>
</dbReference>
<dbReference type="SUPFAM" id="SSF57845">
    <property type="entry name" value="B-box zinc-binding domain"/>
    <property type="match status" value="1"/>
</dbReference>
<evidence type="ECO:0000313" key="2">
    <source>
        <dbReference type="Proteomes" id="UP000507470"/>
    </source>
</evidence>
<dbReference type="EC" id="2.3.2.27" evidence="1"/>
<keyword evidence="1" id="KW-0012">Acyltransferase</keyword>
<dbReference type="SUPFAM" id="SSF101898">
    <property type="entry name" value="NHL repeat"/>
    <property type="match status" value="1"/>
</dbReference>
<organism evidence="1 2">
    <name type="scientific">Mytilus coruscus</name>
    <name type="common">Sea mussel</name>
    <dbReference type="NCBI Taxonomy" id="42192"/>
    <lineage>
        <taxon>Eukaryota</taxon>
        <taxon>Metazoa</taxon>
        <taxon>Spiralia</taxon>
        <taxon>Lophotrochozoa</taxon>
        <taxon>Mollusca</taxon>
        <taxon>Bivalvia</taxon>
        <taxon>Autobranchia</taxon>
        <taxon>Pteriomorphia</taxon>
        <taxon>Mytilida</taxon>
        <taxon>Mytiloidea</taxon>
        <taxon>Mytilidae</taxon>
        <taxon>Mytilinae</taxon>
        <taxon>Mytilus</taxon>
    </lineage>
</organism>
<keyword evidence="1" id="KW-0808">Transferase</keyword>
<accession>A0A6J8D8A7</accession>
<protein>
    <submittedName>
        <fullName evidence="1">TRIM71</fullName>
        <ecNumber evidence="1">2.3.2.27</ecNumber>
    </submittedName>
</protein>